<dbReference type="InterPro" id="IPR007351">
    <property type="entry name" value="YjbR"/>
</dbReference>
<reference evidence="1 2" key="1">
    <citation type="submission" date="2019-01" db="EMBL/GenBank/DDBJ databases">
        <title>Bacillus sp. M5HDSG1-1, whole genome shotgun sequence.</title>
        <authorList>
            <person name="Tuo L."/>
        </authorList>
    </citation>
    <scope>NUCLEOTIDE SEQUENCE [LARGE SCALE GENOMIC DNA]</scope>
    <source>
        <strain evidence="1 2">M5HDSG1-1</strain>
    </source>
</reference>
<sequence length="120" mass="14585">MKTREGAIRYCLCMGDTYEDYPFRDKNWTLMRHIDNKRVFAWIFEKDDNIWINVKCQPGFLEYYRQIYHSVVPAFHLNKDHWNSIILDGTVPQEDIYEMIKQSYMLTKSKSEINQKKGRH</sequence>
<keyword evidence="1" id="KW-0238">DNA-binding</keyword>
<dbReference type="PANTHER" id="PTHR35145">
    <property type="entry name" value="CYTOPLASMIC PROTEIN-RELATED"/>
    <property type="match status" value="1"/>
</dbReference>
<comment type="caution">
    <text evidence="1">The sequence shown here is derived from an EMBL/GenBank/DDBJ whole genome shotgun (WGS) entry which is preliminary data.</text>
</comment>
<dbReference type="InterPro" id="IPR038056">
    <property type="entry name" value="YjbR-like_sf"/>
</dbReference>
<dbReference type="Proteomes" id="UP000288024">
    <property type="component" value="Unassembled WGS sequence"/>
</dbReference>
<name>A0A3S2TU44_9BACI</name>
<dbReference type="InterPro" id="IPR058532">
    <property type="entry name" value="YjbR/MT2646/Rv2570-like"/>
</dbReference>
<dbReference type="SUPFAM" id="SSF142906">
    <property type="entry name" value="YjbR-like"/>
    <property type="match status" value="1"/>
</dbReference>
<proteinExistence type="predicted"/>
<dbReference type="RefSeq" id="WP_127738555.1">
    <property type="nucleotide sequence ID" value="NZ_JBBJSR010000008.1"/>
</dbReference>
<dbReference type="PANTHER" id="PTHR35145:SF1">
    <property type="entry name" value="CYTOPLASMIC PROTEIN"/>
    <property type="match status" value="1"/>
</dbReference>
<dbReference type="Gene3D" id="3.90.1150.30">
    <property type="match status" value="1"/>
</dbReference>
<dbReference type="GO" id="GO:0003677">
    <property type="term" value="F:DNA binding"/>
    <property type="evidence" value="ECO:0007669"/>
    <property type="project" value="UniProtKB-KW"/>
</dbReference>
<accession>A0A3S2TU44</accession>
<evidence type="ECO:0000313" key="1">
    <source>
        <dbReference type="EMBL" id="RVT62604.1"/>
    </source>
</evidence>
<dbReference type="EMBL" id="RZTZ01000004">
    <property type="protein sequence ID" value="RVT62604.1"/>
    <property type="molecule type" value="Genomic_DNA"/>
</dbReference>
<evidence type="ECO:0000313" key="2">
    <source>
        <dbReference type="Proteomes" id="UP000288024"/>
    </source>
</evidence>
<gene>
    <name evidence="1" type="ORF">EM808_12545</name>
</gene>
<organism evidence="1 2">
    <name type="scientific">Niallia taxi</name>
    <dbReference type="NCBI Taxonomy" id="2499688"/>
    <lineage>
        <taxon>Bacteria</taxon>
        <taxon>Bacillati</taxon>
        <taxon>Bacillota</taxon>
        <taxon>Bacilli</taxon>
        <taxon>Bacillales</taxon>
        <taxon>Bacillaceae</taxon>
        <taxon>Niallia</taxon>
    </lineage>
</organism>
<dbReference type="AlphaFoldDB" id="A0A3S2TU44"/>
<protein>
    <submittedName>
        <fullName evidence="1">MmcQ/YjbR family DNA-binding protein</fullName>
    </submittedName>
</protein>
<dbReference type="Pfam" id="PF04237">
    <property type="entry name" value="YjbR"/>
    <property type="match status" value="1"/>
</dbReference>
<keyword evidence="2" id="KW-1185">Reference proteome</keyword>